<evidence type="ECO:0000313" key="3">
    <source>
        <dbReference type="Proteomes" id="UP001501237"/>
    </source>
</evidence>
<gene>
    <name evidence="2" type="ORF">GCM10010468_33890</name>
</gene>
<reference evidence="3" key="1">
    <citation type="journal article" date="2019" name="Int. J. Syst. Evol. Microbiol.">
        <title>The Global Catalogue of Microorganisms (GCM) 10K type strain sequencing project: providing services to taxonomists for standard genome sequencing and annotation.</title>
        <authorList>
            <consortium name="The Broad Institute Genomics Platform"/>
            <consortium name="The Broad Institute Genome Sequencing Center for Infectious Disease"/>
            <person name="Wu L."/>
            <person name="Ma J."/>
        </authorList>
    </citation>
    <scope>NUCLEOTIDE SEQUENCE [LARGE SCALE GENOMIC DNA]</scope>
    <source>
        <strain evidence="3">JCM 9377</strain>
    </source>
</reference>
<name>A0ABP6QD63_9ACTN</name>
<sequence>MPLAFDRNRLRSGASLAQPGRLTRAARNRCFHRSSLMVHVYNQSRAGVPVSLTFWANSDAGNAGDRPERARTGPGDAPIRR</sequence>
<evidence type="ECO:0000313" key="2">
    <source>
        <dbReference type="EMBL" id="GAA3213672.1"/>
    </source>
</evidence>
<evidence type="ECO:0000256" key="1">
    <source>
        <dbReference type="SAM" id="MobiDB-lite"/>
    </source>
</evidence>
<protein>
    <submittedName>
        <fullName evidence="2">Uncharacterized protein</fullName>
    </submittedName>
</protein>
<keyword evidence="3" id="KW-1185">Reference proteome</keyword>
<dbReference type="Proteomes" id="UP001501237">
    <property type="component" value="Unassembled WGS sequence"/>
</dbReference>
<organism evidence="2 3">
    <name type="scientific">Actinocorallia longicatena</name>
    <dbReference type="NCBI Taxonomy" id="111803"/>
    <lineage>
        <taxon>Bacteria</taxon>
        <taxon>Bacillati</taxon>
        <taxon>Actinomycetota</taxon>
        <taxon>Actinomycetes</taxon>
        <taxon>Streptosporangiales</taxon>
        <taxon>Thermomonosporaceae</taxon>
        <taxon>Actinocorallia</taxon>
    </lineage>
</organism>
<feature type="region of interest" description="Disordered" evidence="1">
    <location>
        <begin position="57"/>
        <end position="81"/>
    </location>
</feature>
<dbReference type="EMBL" id="BAAAUV010000007">
    <property type="protein sequence ID" value="GAA3213672.1"/>
    <property type="molecule type" value="Genomic_DNA"/>
</dbReference>
<accession>A0ABP6QD63</accession>
<comment type="caution">
    <text evidence="2">The sequence shown here is derived from an EMBL/GenBank/DDBJ whole genome shotgun (WGS) entry which is preliminary data.</text>
</comment>
<proteinExistence type="predicted"/>